<dbReference type="InterPro" id="IPR037066">
    <property type="entry name" value="Plug_dom_sf"/>
</dbReference>
<keyword evidence="10 15" id="KW-0798">TonB box</keyword>
<keyword evidence="11 14" id="KW-0472">Membrane</keyword>
<evidence type="ECO:0000256" key="12">
    <source>
        <dbReference type="ARBA" id="ARBA00023170"/>
    </source>
</evidence>
<evidence type="ECO:0000256" key="11">
    <source>
        <dbReference type="ARBA" id="ARBA00023136"/>
    </source>
</evidence>
<dbReference type="NCBIfam" id="TIGR01783">
    <property type="entry name" value="TonB-siderophor"/>
    <property type="match status" value="1"/>
</dbReference>
<evidence type="ECO:0000259" key="17">
    <source>
        <dbReference type="Pfam" id="PF00593"/>
    </source>
</evidence>
<evidence type="ECO:0000259" key="18">
    <source>
        <dbReference type="Pfam" id="PF07715"/>
    </source>
</evidence>
<evidence type="ECO:0000256" key="2">
    <source>
        <dbReference type="ARBA" id="ARBA00009810"/>
    </source>
</evidence>
<dbReference type="PANTHER" id="PTHR32552">
    <property type="entry name" value="FERRICHROME IRON RECEPTOR-RELATED"/>
    <property type="match status" value="1"/>
</dbReference>
<evidence type="ECO:0000256" key="10">
    <source>
        <dbReference type="ARBA" id="ARBA00023077"/>
    </source>
</evidence>
<evidence type="ECO:0000256" key="9">
    <source>
        <dbReference type="ARBA" id="ARBA00023065"/>
    </source>
</evidence>
<evidence type="ECO:0000256" key="4">
    <source>
        <dbReference type="ARBA" id="ARBA00022452"/>
    </source>
</evidence>
<keyword evidence="8" id="KW-0408">Iron</keyword>
<organism evidence="19 20">
    <name type="scientific">Mangrovivirga halotolerans</name>
    <dbReference type="NCBI Taxonomy" id="2993936"/>
    <lineage>
        <taxon>Bacteria</taxon>
        <taxon>Pseudomonadati</taxon>
        <taxon>Bacteroidota</taxon>
        <taxon>Cytophagia</taxon>
        <taxon>Cytophagales</taxon>
        <taxon>Mangrovivirgaceae</taxon>
        <taxon>Mangrovivirga</taxon>
    </lineage>
</organism>
<dbReference type="Gene3D" id="2.40.170.20">
    <property type="entry name" value="TonB-dependent receptor, beta-barrel domain"/>
    <property type="match status" value="1"/>
</dbReference>
<name>A0ABT3RTL4_9BACT</name>
<keyword evidence="7 16" id="KW-0732">Signal</keyword>
<feature type="signal peptide" evidence="16">
    <location>
        <begin position="1"/>
        <end position="20"/>
    </location>
</feature>
<dbReference type="InterPro" id="IPR010917">
    <property type="entry name" value="TonB_rcpt_CS"/>
</dbReference>
<evidence type="ECO:0000256" key="6">
    <source>
        <dbReference type="ARBA" id="ARBA00022692"/>
    </source>
</evidence>
<dbReference type="PROSITE" id="PS01156">
    <property type="entry name" value="TONB_DEPENDENT_REC_2"/>
    <property type="match status" value="1"/>
</dbReference>
<keyword evidence="4 14" id="KW-1134">Transmembrane beta strand</keyword>
<proteinExistence type="inferred from homology"/>
<dbReference type="PANTHER" id="PTHR32552:SF68">
    <property type="entry name" value="FERRICHROME OUTER MEMBRANE TRANSPORTER_PHAGE RECEPTOR"/>
    <property type="match status" value="1"/>
</dbReference>
<keyword evidence="5" id="KW-0410">Iron transport</keyword>
<sequence length="801" mass="90400">MKHKSLFLFILSLFAFTMSAQSGTVQGKVETADGKPAAFVNISIEGTTKGAVSDESGQFLIQNVTAGEYKIIASFVGLDAQSKKISVNQDAITRIFFTLEESLQTLNEVIISSERNKYYTELPSSSLRIQTPILETPQNIQTVTGSLLNDQQIFEMTDGIERNISGAQRLEHWETYARINVRGSRATPFRNGMNVQISNWGPLSEDMSMVERIEFVKGPAGFMLANGEPGGFYNVVTKKPTGIPGGAVSMSLGSFDTYRLTTDLDGKLSKDGKLLYRFNVMGQSKGSYRDFEKSKRYSFAGVLRYLVSDQTTLTLEYNQQFARVNVIGSNYSFSRRGYGDLSTNFTLSEPNMDPVDMVDQSIFASVEHQISQKWQLIAQVSYMRYQQEGQSIWPGMADVDNDSLIIRNLSIWDALGDSKNSQVFVYGSEQTGSISHQIMAGIDLNHKDYYADWNQGGTMGGYFNIYDPEYGTVAANDYPEFDRTDDIKERGVHYNNGYTGLYIQDQLGFFNDKLRVTLAGRYNKSKTVNPYSGTKSDEMFTPRFGISWSVRSDLSTYFLYDETFLPNFGTGYNNRPFDPVVGNNLEIGVKKDWFDGRWNMGLSLYQITKNNVLTTDVEHPILDSNGQPTGQFYQKETGQQKVKGVELDVRGEVIPNLQLIFNYAYTDGSITKDSNPELVGNRIPGATKHLHNTWLTYNLRDLLKQNLRLSLGYSYQGERSSWFIFDKTEASLPDYFRLDGGLGYAIENVSFNLTVNNILDEYLYSGAPTTVGSSNGQERLTLYYWQVEPPRNYRFTVNIRF</sequence>
<dbReference type="SUPFAM" id="SSF56935">
    <property type="entry name" value="Porins"/>
    <property type="match status" value="1"/>
</dbReference>
<dbReference type="InterPro" id="IPR000531">
    <property type="entry name" value="Beta-barrel_TonB"/>
</dbReference>
<dbReference type="Gene3D" id="2.60.40.1120">
    <property type="entry name" value="Carboxypeptidase-like, regulatory domain"/>
    <property type="match status" value="1"/>
</dbReference>
<evidence type="ECO:0000256" key="15">
    <source>
        <dbReference type="RuleBase" id="RU003357"/>
    </source>
</evidence>
<dbReference type="InterPro" id="IPR010105">
    <property type="entry name" value="TonB_sidphr_rcpt"/>
</dbReference>
<keyword evidence="12 19" id="KW-0675">Receptor</keyword>
<dbReference type="InterPro" id="IPR012910">
    <property type="entry name" value="Plug_dom"/>
</dbReference>
<feature type="chain" id="PRO_5047490904" evidence="16">
    <location>
        <begin position="21"/>
        <end position="801"/>
    </location>
</feature>
<dbReference type="Pfam" id="PF07715">
    <property type="entry name" value="Plug"/>
    <property type="match status" value="1"/>
</dbReference>
<keyword evidence="9" id="KW-0406">Ion transport</keyword>
<dbReference type="PROSITE" id="PS52016">
    <property type="entry name" value="TONB_DEPENDENT_REC_3"/>
    <property type="match status" value="1"/>
</dbReference>
<accession>A0ABT3RTL4</accession>
<evidence type="ECO:0000256" key="16">
    <source>
        <dbReference type="SAM" id="SignalP"/>
    </source>
</evidence>
<reference evidence="19 20" key="1">
    <citation type="submission" date="2022-11" db="EMBL/GenBank/DDBJ databases">
        <title>The characterization of three novel Bacteroidetes species and genomic analysis of their roles in tidal elemental geochemical cycles.</title>
        <authorList>
            <person name="Ma K."/>
        </authorList>
    </citation>
    <scope>NUCLEOTIDE SEQUENCE [LARGE SCALE GENOMIC DNA]</scope>
    <source>
        <strain evidence="19 20">M17</strain>
    </source>
</reference>
<keyword evidence="13 14" id="KW-0998">Cell outer membrane</keyword>
<evidence type="ECO:0000256" key="13">
    <source>
        <dbReference type="ARBA" id="ARBA00023237"/>
    </source>
</evidence>
<gene>
    <name evidence="19" type="ORF">OO013_14710</name>
</gene>
<keyword evidence="6 14" id="KW-0812">Transmembrane</keyword>
<dbReference type="EMBL" id="JAPFQN010000007">
    <property type="protein sequence ID" value="MCX2745129.1"/>
    <property type="molecule type" value="Genomic_DNA"/>
</dbReference>
<keyword evidence="20" id="KW-1185">Reference proteome</keyword>
<dbReference type="RefSeq" id="WP_266057675.1">
    <property type="nucleotide sequence ID" value="NZ_JAPFQN010000007.1"/>
</dbReference>
<dbReference type="SUPFAM" id="SSF49464">
    <property type="entry name" value="Carboxypeptidase regulatory domain-like"/>
    <property type="match status" value="1"/>
</dbReference>
<evidence type="ECO:0000256" key="14">
    <source>
        <dbReference type="PROSITE-ProRule" id="PRU01360"/>
    </source>
</evidence>
<dbReference type="InterPro" id="IPR008969">
    <property type="entry name" value="CarboxyPept-like_regulatory"/>
</dbReference>
<comment type="subcellular location">
    <subcellularLocation>
        <location evidence="1 14">Cell outer membrane</location>
        <topology evidence="1 14">Multi-pass membrane protein</topology>
    </subcellularLocation>
</comment>
<evidence type="ECO:0000256" key="7">
    <source>
        <dbReference type="ARBA" id="ARBA00022729"/>
    </source>
</evidence>
<evidence type="ECO:0000256" key="3">
    <source>
        <dbReference type="ARBA" id="ARBA00022448"/>
    </source>
</evidence>
<feature type="domain" description="TonB-dependent receptor-like beta-barrel" evidence="17">
    <location>
        <begin position="421"/>
        <end position="758"/>
    </location>
</feature>
<dbReference type="InterPro" id="IPR036942">
    <property type="entry name" value="Beta-barrel_TonB_sf"/>
</dbReference>
<comment type="similarity">
    <text evidence="2 14 15">Belongs to the TonB-dependent receptor family.</text>
</comment>
<evidence type="ECO:0000313" key="19">
    <source>
        <dbReference type="EMBL" id="MCX2745129.1"/>
    </source>
</evidence>
<keyword evidence="3 14" id="KW-0813">Transport</keyword>
<dbReference type="Pfam" id="PF00593">
    <property type="entry name" value="TonB_dep_Rec_b-barrel"/>
    <property type="match status" value="1"/>
</dbReference>
<feature type="domain" description="TonB-dependent receptor plug" evidence="18">
    <location>
        <begin position="133"/>
        <end position="231"/>
    </location>
</feature>
<dbReference type="Proteomes" id="UP001209885">
    <property type="component" value="Unassembled WGS sequence"/>
</dbReference>
<evidence type="ECO:0000313" key="20">
    <source>
        <dbReference type="Proteomes" id="UP001209885"/>
    </source>
</evidence>
<evidence type="ECO:0000256" key="8">
    <source>
        <dbReference type="ARBA" id="ARBA00023004"/>
    </source>
</evidence>
<evidence type="ECO:0000256" key="5">
    <source>
        <dbReference type="ARBA" id="ARBA00022496"/>
    </source>
</evidence>
<protein>
    <submittedName>
        <fullName evidence="19">TonB-dependent receptor</fullName>
    </submittedName>
</protein>
<comment type="caution">
    <text evidence="19">The sequence shown here is derived from an EMBL/GenBank/DDBJ whole genome shotgun (WGS) entry which is preliminary data.</text>
</comment>
<evidence type="ECO:0000256" key="1">
    <source>
        <dbReference type="ARBA" id="ARBA00004571"/>
    </source>
</evidence>
<dbReference type="Pfam" id="PF13715">
    <property type="entry name" value="CarbopepD_reg_2"/>
    <property type="match status" value="1"/>
</dbReference>
<dbReference type="CDD" id="cd01347">
    <property type="entry name" value="ligand_gated_channel"/>
    <property type="match status" value="1"/>
</dbReference>
<dbReference type="InterPro" id="IPR039426">
    <property type="entry name" value="TonB-dep_rcpt-like"/>
</dbReference>
<dbReference type="Gene3D" id="2.170.130.10">
    <property type="entry name" value="TonB-dependent receptor, plug domain"/>
    <property type="match status" value="1"/>
</dbReference>